<dbReference type="Gene3D" id="3.40.50.880">
    <property type="match status" value="1"/>
</dbReference>
<accession>A0AA35RFY3</accession>
<reference evidence="2" key="1">
    <citation type="submission" date="2023-03" db="EMBL/GenBank/DDBJ databases">
        <authorList>
            <person name="Steffen K."/>
            <person name="Cardenas P."/>
        </authorList>
    </citation>
    <scope>NUCLEOTIDE SEQUENCE</scope>
</reference>
<evidence type="ECO:0000313" key="3">
    <source>
        <dbReference type="Proteomes" id="UP001174909"/>
    </source>
</evidence>
<dbReference type="SUPFAM" id="SSF52317">
    <property type="entry name" value="Class I glutamine amidotransferase-like"/>
    <property type="match status" value="1"/>
</dbReference>
<dbReference type="EMBL" id="CASHTH010000999">
    <property type="protein sequence ID" value="CAI8009963.1"/>
    <property type="molecule type" value="Genomic_DNA"/>
</dbReference>
<organism evidence="2 3">
    <name type="scientific">Geodia barretti</name>
    <name type="common">Barrett's horny sponge</name>
    <dbReference type="NCBI Taxonomy" id="519541"/>
    <lineage>
        <taxon>Eukaryota</taxon>
        <taxon>Metazoa</taxon>
        <taxon>Porifera</taxon>
        <taxon>Demospongiae</taxon>
        <taxon>Heteroscleromorpha</taxon>
        <taxon>Tetractinellida</taxon>
        <taxon>Astrophorina</taxon>
        <taxon>Geodiidae</taxon>
        <taxon>Geodia</taxon>
    </lineage>
</organism>
<keyword evidence="1" id="KW-1133">Transmembrane helix</keyword>
<dbReference type="Proteomes" id="UP001174909">
    <property type="component" value="Unassembled WGS sequence"/>
</dbReference>
<keyword evidence="3" id="KW-1185">Reference proteome</keyword>
<proteinExistence type="predicted"/>
<evidence type="ECO:0000256" key="1">
    <source>
        <dbReference type="SAM" id="Phobius"/>
    </source>
</evidence>
<dbReference type="InterPro" id="IPR029062">
    <property type="entry name" value="Class_I_gatase-like"/>
</dbReference>
<dbReference type="PANTHER" id="PTHR37464:SF1">
    <property type="entry name" value="BLL2463 PROTEIN"/>
    <property type="match status" value="1"/>
</dbReference>
<sequence length="522" mass="58357">MQKRGWENFIETDKLNPDVQIQFIDVHPEQPRNFAITDLSVPPVILKEQKASYLVARVRNFSDEAIENLPVGLFVDGNMIHTVELDIEPDDLADAVFRVDFQDEATHIGWVELPEDALGGDNERYFTLQSLRSIKVHAVRDKPRTQNPHQHLHGQTMETFFMKMAFTAGSGAVPIDFTESSSVPGAAALSRTDVLVLANVAQLSSDEAGRVADYVASGGGLIVTVGDNIDTDVYEQRLGGEIGLMPCNFVRPVGDAFDRQQFRVLATVKYEHPIFVPFKEPNHGDFGKARFYRIFQAVPTANATVIASYDDGSPALFEKPYGNLGRVLCFTSTIDREWNDLPIRAVYLPFLHESIKYLALKDVETMPDYRVGDYIELKVSQTENENITESREIAIFNPNNVETRFGRNKDVTPAAENTPQGSVLYTDTSVPGIYSVHRSGTEVTDYFVVNVDTTESDLAVRDVEELASMLKGAADELVEDKPTAELVAQYNEDVERNQNVWIYLMLAVFALAVTEMFLANRV</sequence>
<keyword evidence="1" id="KW-0472">Membrane</keyword>
<gene>
    <name evidence="2" type="ORF">GBAR_LOCUS6631</name>
</gene>
<name>A0AA35RFY3_GEOBA</name>
<feature type="transmembrane region" description="Helical" evidence="1">
    <location>
        <begin position="500"/>
        <end position="519"/>
    </location>
</feature>
<keyword evidence="1" id="KW-0812">Transmembrane</keyword>
<protein>
    <submittedName>
        <fullName evidence="2">Uncharacterized protein</fullName>
    </submittedName>
</protein>
<comment type="caution">
    <text evidence="2">The sequence shown here is derived from an EMBL/GenBank/DDBJ whole genome shotgun (WGS) entry which is preliminary data.</text>
</comment>
<evidence type="ECO:0000313" key="2">
    <source>
        <dbReference type="EMBL" id="CAI8009963.1"/>
    </source>
</evidence>
<dbReference type="AlphaFoldDB" id="A0AA35RFY3"/>
<dbReference type="PANTHER" id="PTHR37464">
    <property type="entry name" value="BLL2463 PROTEIN"/>
    <property type="match status" value="1"/>
</dbReference>
<dbReference type="CDD" id="cd03143">
    <property type="entry name" value="A4_beta-galactosidase_middle_domain"/>
    <property type="match status" value="1"/>
</dbReference>